<evidence type="ECO:0000259" key="18">
    <source>
        <dbReference type="SMART" id="SM00642"/>
    </source>
</evidence>
<evidence type="ECO:0000256" key="12">
    <source>
        <dbReference type="ARBA" id="ARBA00034013"/>
    </source>
</evidence>
<comment type="subcellular location">
    <subcellularLocation>
        <location evidence="1 15">Cytoplasm</location>
    </subcellularLocation>
</comment>
<dbReference type="Gene3D" id="3.20.20.80">
    <property type="entry name" value="Glycosidases"/>
    <property type="match status" value="1"/>
</dbReference>
<comment type="pathway">
    <text evidence="2 14">Glycan biosynthesis; trehalose biosynthesis.</text>
</comment>
<dbReference type="CDD" id="cd02853">
    <property type="entry name" value="E_set_MTHase_like_N"/>
    <property type="match status" value="1"/>
</dbReference>
<dbReference type="GO" id="GO:0005992">
    <property type="term" value="P:trehalose biosynthetic process"/>
    <property type="evidence" value="ECO:0007669"/>
    <property type="project" value="UniProtKB-UniRule"/>
</dbReference>
<comment type="catalytic activity">
    <reaction evidence="12 14">
        <text>hydrolysis of (1-&gt;4)-alpha-D-glucosidic linkage in 4-alpha-D-[(1-&gt;4)-alpha-D-glucanosyl]n trehalose to yield trehalose and (1-&gt;4)-alpha-D-glucan.</text>
        <dbReference type="EC" id="3.2.1.141"/>
    </reaction>
</comment>
<sequence length="597" mass="65569">MRCFARSLPFGAEVAGNGKVRFRTWAPDHDALSVKIDHDTPVPLQKAADGWFEGVLPCSPGATYRYVPPDGSELADPAARAQAGGVSGPSVVVDPCTYQWRHADWLGRPWSNAVVYELHVGAFGGFNGLRERLPELAALGITAIELMPIAQFPGSRNWGYDGVLPFAPAACYGSPDELKAMVDTAHGLGLMVLLDVVYNHFGPDGNVMPRLASAFFRDDLDTPWGPAIDFRRPQVREYFIGNALYWLMEYRFDGLRIDAAHAITERAWLVEMAATVRKEVETVRHVHLVLENEHNDAGLLQGGFDAQWNDDAHHVLHVLLTGEADAYYADYAADPTDGLAKWLGDGFVYQGQPCSHRDGAPRGQPSSHLPTTAFVNCLQNHDQIGNRALGERLSTLADPDALRAATALLLLVPQVPMLFMGEEWNSRRPFLYFTDHHGELAEAVREGRRREFSKFPAFRDPERRERIPDPNALETFTDSIPDFECVQAPPGSTHRDWIRELLALRHHALTQRLPGTSALGAEVLGPGAVVARWRMGDGAVLTILVNLGKEVVTDPAPASDQLLFETPTGAFDRMCEGCLVPGSMLALLAPAPEGDAR</sequence>
<feature type="active site" description="Nucleophile" evidence="15">
    <location>
        <position position="258"/>
    </location>
</feature>
<evidence type="ECO:0000313" key="19">
    <source>
        <dbReference type="EMBL" id="SJZ62807.1"/>
    </source>
</evidence>
<feature type="active site" description="Proton donor" evidence="15">
    <location>
        <position position="291"/>
    </location>
</feature>
<evidence type="ECO:0000256" key="9">
    <source>
        <dbReference type="ARBA" id="ARBA00023295"/>
    </source>
</evidence>
<evidence type="ECO:0000256" key="6">
    <source>
        <dbReference type="ARBA" id="ARBA00022490"/>
    </source>
</evidence>
<dbReference type="NCBIfam" id="TIGR02402">
    <property type="entry name" value="trehalose_TreZ"/>
    <property type="match status" value="1"/>
</dbReference>
<dbReference type="Proteomes" id="UP000190061">
    <property type="component" value="Unassembled WGS sequence"/>
</dbReference>
<dbReference type="Gene3D" id="2.60.40.10">
    <property type="entry name" value="Immunoglobulins"/>
    <property type="match status" value="1"/>
</dbReference>
<evidence type="ECO:0000256" key="4">
    <source>
        <dbReference type="ARBA" id="ARBA00012268"/>
    </source>
</evidence>
<dbReference type="UniPathway" id="UPA00299"/>
<dbReference type="InterPro" id="IPR014756">
    <property type="entry name" value="Ig_E-set"/>
</dbReference>
<dbReference type="PANTHER" id="PTHR43651:SF11">
    <property type="entry name" value="MALTO-OLIGOSYLTREHALOSE TREHALOHYDROLASE"/>
    <property type="match status" value="1"/>
</dbReference>
<evidence type="ECO:0000256" key="17">
    <source>
        <dbReference type="PIRSR" id="PIRSR006337-3"/>
    </source>
</evidence>
<gene>
    <name evidence="19" type="ORF">SAMN02745674_00303</name>
</gene>
<dbReference type="InterPro" id="IPR013783">
    <property type="entry name" value="Ig-like_fold"/>
</dbReference>
<reference evidence="19 20" key="1">
    <citation type="submission" date="2017-02" db="EMBL/GenBank/DDBJ databases">
        <authorList>
            <person name="Peterson S.W."/>
        </authorList>
    </citation>
    <scope>NUCLEOTIDE SEQUENCE [LARGE SCALE GENOMIC DNA]</scope>
    <source>
        <strain evidence="19 20">DSM 21749</strain>
    </source>
</reference>
<feature type="binding site" evidence="16">
    <location>
        <begin position="256"/>
        <end position="261"/>
    </location>
    <ligand>
        <name>substrate</name>
    </ligand>
</feature>
<organism evidence="19 20">
    <name type="scientific">Lysobacter spongiicola DSM 21749</name>
    <dbReference type="NCBI Taxonomy" id="1122188"/>
    <lineage>
        <taxon>Bacteria</taxon>
        <taxon>Pseudomonadati</taxon>
        <taxon>Pseudomonadota</taxon>
        <taxon>Gammaproteobacteria</taxon>
        <taxon>Lysobacterales</taxon>
        <taxon>Lysobacteraceae</taxon>
        <taxon>Novilysobacter</taxon>
    </lineage>
</organism>
<evidence type="ECO:0000256" key="15">
    <source>
        <dbReference type="PIRSR" id="PIRSR006337-1"/>
    </source>
</evidence>
<evidence type="ECO:0000313" key="20">
    <source>
        <dbReference type="Proteomes" id="UP000190061"/>
    </source>
</evidence>
<evidence type="ECO:0000256" key="2">
    <source>
        <dbReference type="ARBA" id="ARBA00005199"/>
    </source>
</evidence>
<feature type="site" description="Transition state stabilizer" evidence="17">
    <location>
        <position position="382"/>
    </location>
</feature>
<dbReference type="EC" id="3.2.1.141" evidence="4 13"/>
<evidence type="ECO:0000256" key="13">
    <source>
        <dbReference type="NCBIfam" id="TIGR02402"/>
    </source>
</evidence>
<dbReference type="STRING" id="1122188.SAMN02745674_00303"/>
<dbReference type="Pfam" id="PF00128">
    <property type="entry name" value="Alpha-amylase"/>
    <property type="match status" value="1"/>
</dbReference>
<proteinExistence type="inferred from homology"/>
<name>A0A1T4M7I7_9GAMM</name>
<protein>
    <recommendedName>
        <fullName evidence="5 13">Malto-oligosyltrehalose trehalohydrolase</fullName>
        <shortName evidence="14">MTHase</shortName>
        <ecNumber evidence="4 13">3.2.1.141</ecNumber>
    </recommendedName>
    <alternativeName>
        <fullName evidence="11 14">4-alpha-D-((1-&gt;4)-alpha-D-glucano)trehalose trehalohydrolase</fullName>
    </alternativeName>
    <alternativeName>
        <fullName evidence="10 14">Maltooligosyl trehalose trehalohydrolase</fullName>
    </alternativeName>
</protein>
<dbReference type="InterPro" id="IPR006047">
    <property type="entry name" value="GH13_cat_dom"/>
</dbReference>
<dbReference type="GO" id="GO:0033942">
    <property type="term" value="F:4-alpha-D-(1-&gt;4)-alpha-D-glucanotrehalose trehalohydrolase activity"/>
    <property type="evidence" value="ECO:0007669"/>
    <property type="project" value="UniProtKB-EC"/>
</dbReference>
<evidence type="ECO:0000256" key="5">
    <source>
        <dbReference type="ARBA" id="ARBA00015938"/>
    </source>
</evidence>
<dbReference type="GO" id="GO:0005737">
    <property type="term" value="C:cytoplasm"/>
    <property type="evidence" value="ECO:0007669"/>
    <property type="project" value="UniProtKB-SubCell"/>
</dbReference>
<evidence type="ECO:0000256" key="11">
    <source>
        <dbReference type="ARBA" id="ARBA00033284"/>
    </source>
</evidence>
<dbReference type="Gene3D" id="1.10.10.760">
    <property type="entry name" value="E-set domains of sugar-utilizing enzymes"/>
    <property type="match status" value="1"/>
</dbReference>
<keyword evidence="7 14" id="KW-0378">Hydrolase</keyword>
<feature type="domain" description="Glycosyl hydrolase family 13 catalytic" evidence="18">
    <location>
        <begin position="117"/>
        <end position="459"/>
    </location>
</feature>
<dbReference type="SUPFAM" id="SSF81296">
    <property type="entry name" value="E set domains"/>
    <property type="match status" value="1"/>
</dbReference>
<evidence type="ECO:0000256" key="3">
    <source>
        <dbReference type="ARBA" id="ARBA00008061"/>
    </source>
</evidence>
<dbReference type="AlphaFoldDB" id="A0A1T4M7I7"/>
<evidence type="ECO:0000256" key="1">
    <source>
        <dbReference type="ARBA" id="ARBA00004496"/>
    </source>
</evidence>
<keyword evidence="8" id="KW-0119">Carbohydrate metabolism</keyword>
<evidence type="ECO:0000256" key="7">
    <source>
        <dbReference type="ARBA" id="ARBA00022801"/>
    </source>
</evidence>
<dbReference type="Pfam" id="PF11941">
    <property type="entry name" value="DUF3459"/>
    <property type="match status" value="1"/>
</dbReference>
<dbReference type="InterPro" id="IPR044901">
    <property type="entry name" value="Trehalose_TreZ_E-set_sf"/>
</dbReference>
<keyword evidence="20" id="KW-1185">Reference proteome</keyword>
<accession>A0A1T4M7I7</accession>
<dbReference type="EMBL" id="FUXP01000001">
    <property type="protein sequence ID" value="SJZ62807.1"/>
    <property type="molecule type" value="Genomic_DNA"/>
</dbReference>
<dbReference type="CDD" id="cd11325">
    <property type="entry name" value="AmyAc_GTHase"/>
    <property type="match status" value="1"/>
</dbReference>
<dbReference type="OrthoDB" id="3236218at2"/>
<dbReference type="InterPro" id="IPR022567">
    <property type="entry name" value="DUF3459"/>
</dbReference>
<evidence type="ECO:0000256" key="10">
    <source>
        <dbReference type="ARBA" id="ARBA00032057"/>
    </source>
</evidence>
<dbReference type="PANTHER" id="PTHR43651">
    <property type="entry name" value="1,4-ALPHA-GLUCAN-BRANCHING ENZYME"/>
    <property type="match status" value="1"/>
</dbReference>
<dbReference type="SUPFAM" id="SSF51445">
    <property type="entry name" value="(Trans)glycosidases"/>
    <property type="match status" value="1"/>
</dbReference>
<comment type="similarity">
    <text evidence="3 14">Belongs to the glycosyl hydrolase 13 family.</text>
</comment>
<feature type="binding site" evidence="16">
    <location>
        <begin position="310"/>
        <end position="314"/>
    </location>
    <ligand>
        <name>substrate</name>
    </ligand>
</feature>
<evidence type="ECO:0000256" key="16">
    <source>
        <dbReference type="PIRSR" id="PIRSR006337-2"/>
    </source>
</evidence>
<dbReference type="SMART" id="SM00642">
    <property type="entry name" value="Aamy"/>
    <property type="match status" value="1"/>
</dbReference>
<dbReference type="PIRSF" id="PIRSF006337">
    <property type="entry name" value="Trehalose_TreZ"/>
    <property type="match status" value="1"/>
</dbReference>
<feature type="binding site" evidence="16">
    <location>
        <begin position="381"/>
        <end position="386"/>
    </location>
    <ligand>
        <name>substrate</name>
    </ligand>
</feature>
<keyword evidence="9 14" id="KW-0326">Glycosidase</keyword>
<dbReference type="InterPro" id="IPR017853">
    <property type="entry name" value="GH"/>
</dbReference>
<evidence type="ECO:0000256" key="14">
    <source>
        <dbReference type="PIRNR" id="PIRNR006337"/>
    </source>
</evidence>
<dbReference type="InterPro" id="IPR012768">
    <property type="entry name" value="Trehalose_TreZ"/>
</dbReference>
<evidence type="ECO:0000256" key="8">
    <source>
        <dbReference type="ARBA" id="ARBA00023277"/>
    </source>
</evidence>
<keyword evidence="6" id="KW-0963">Cytoplasm</keyword>